<proteinExistence type="predicted"/>
<gene>
    <name evidence="1" type="ORF">WICPIJ_002569</name>
</gene>
<reference evidence="1" key="1">
    <citation type="journal article" date="2021" name="Open Biol.">
        <title>Shared evolutionary footprints suggest mitochondrial oxidative damage underlies multiple complex I losses in fungi.</title>
        <authorList>
            <person name="Schikora-Tamarit M.A."/>
            <person name="Marcet-Houben M."/>
            <person name="Nosek J."/>
            <person name="Gabaldon T."/>
        </authorList>
    </citation>
    <scope>NUCLEOTIDE SEQUENCE</scope>
    <source>
        <strain evidence="1">CBS2887</strain>
    </source>
</reference>
<reference evidence="1" key="2">
    <citation type="submission" date="2021-01" db="EMBL/GenBank/DDBJ databases">
        <authorList>
            <person name="Schikora-Tamarit M.A."/>
        </authorList>
    </citation>
    <scope>NUCLEOTIDE SEQUENCE</scope>
    <source>
        <strain evidence="1">CBS2887</strain>
    </source>
</reference>
<organism evidence="1 2">
    <name type="scientific">Wickerhamomyces pijperi</name>
    <name type="common">Yeast</name>
    <name type="synonym">Pichia pijperi</name>
    <dbReference type="NCBI Taxonomy" id="599730"/>
    <lineage>
        <taxon>Eukaryota</taxon>
        <taxon>Fungi</taxon>
        <taxon>Dikarya</taxon>
        <taxon>Ascomycota</taxon>
        <taxon>Saccharomycotina</taxon>
        <taxon>Saccharomycetes</taxon>
        <taxon>Phaffomycetales</taxon>
        <taxon>Wickerhamomycetaceae</taxon>
        <taxon>Wickerhamomyces</taxon>
    </lineage>
</organism>
<dbReference type="AlphaFoldDB" id="A0A9P8QBH7"/>
<dbReference type="EMBL" id="JAEUBG010001433">
    <property type="protein sequence ID" value="KAH3686455.1"/>
    <property type="molecule type" value="Genomic_DNA"/>
</dbReference>
<evidence type="ECO:0000313" key="2">
    <source>
        <dbReference type="Proteomes" id="UP000774326"/>
    </source>
</evidence>
<protein>
    <submittedName>
        <fullName evidence="1">Uncharacterized protein</fullName>
    </submittedName>
</protein>
<sequence length="122" mass="13080">MIIPTPLLKLVPPCNIKSDSSSMTTSETKSLVNSLGPIVELSALELALMVMIALRRSPAADWILALTSGRKNAISLFIKSCSLSKSMIPEELSGLSVLITFRRKSTSAGLSTCLRNLSTMLV</sequence>
<keyword evidence="2" id="KW-1185">Reference proteome</keyword>
<name>A0A9P8QBH7_WICPI</name>
<evidence type="ECO:0000313" key="1">
    <source>
        <dbReference type="EMBL" id="KAH3686455.1"/>
    </source>
</evidence>
<dbReference type="Proteomes" id="UP000774326">
    <property type="component" value="Unassembled WGS sequence"/>
</dbReference>
<dbReference type="OrthoDB" id="10415530at2759"/>
<comment type="caution">
    <text evidence="1">The sequence shown here is derived from an EMBL/GenBank/DDBJ whole genome shotgun (WGS) entry which is preliminary data.</text>
</comment>
<accession>A0A9P8QBH7</accession>